<comment type="caution">
    <text evidence="1">The sequence shown here is derived from an EMBL/GenBank/DDBJ whole genome shotgun (WGS) entry which is preliminary data.</text>
</comment>
<sequence length="347" mass="39155">MIAENHNQPTGASYNKKSLVSSHQIFPEIQPTGTTPIQTAANTPTGSIYELNLDDNCESSTSSSSDLVLSPGEHTYTFCLWVPDSLEPSVKSSRIDIKYYLEVLVFTKKSSFLFSNIVKTYFPIDLYTLPQFLHLEQLEDSFEAPLCWYICKEYNTNITLSLSSRIIVNNSQKPNSSTLMIYDNSVSESSDATVKSIVLSLYQEITFNPLSDLSYKNSSLLFKKTIDFSKNSDDSITPVNQLFMCDLKSCSSLKKKKYYNITLPFVSSESLSSLVLDKFTARHFLRATVTLEQKNGFLSKTVVSESPILFITAKNEKFIQSLPTYSEVTKDYPVYNPSISHNELPLY</sequence>
<gene>
    <name evidence="1" type="ORF">BB561_005972</name>
</gene>
<dbReference type="InterPro" id="IPR014752">
    <property type="entry name" value="Arrestin-like_C"/>
</dbReference>
<keyword evidence="2" id="KW-1185">Reference proteome</keyword>
<dbReference type="AlphaFoldDB" id="A0A2T9Y7A2"/>
<dbReference type="Proteomes" id="UP000245383">
    <property type="component" value="Unassembled WGS sequence"/>
</dbReference>
<protein>
    <recommendedName>
        <fullName evidence="3">Arrestin-like N-terminal domain-containing protein</fullName>
    </recommendedName>
</protein>
<reference evidence="1 2" key="1">
    <citation type="journal article" date="2018" name="MBio">
        <title>Comparative Genomics Reveals the Core Gene Toolbox for the Fungus-Insect Symbiosis.</title>
        <authorList>
            <person name="Wang Y."/>
            <person name="Stata M."/>
            <person name="Wang W."/>
            <person name="Stajich J.E."/>
            <person name="White M.M."/>
            <person name="Moncalvo J.M."/>
        </authorList>
    </citation>
    <scope>NUCLEOTIDE SEQUENCE [LARGE SCALE GENOMIC DNA]</scope>
    <source>
        <strain evidence="1 2">SWE-8-4</strain>
    </source>
</reference>
<proteinExistence type="predicted"/>
<name>A0A2T9Y7A2_9FUNG</name>
<dbReference type="InterPro" id="IPR014756">
    <property type="entry name" value="Ig_E-set"/>
</dbReference>
<evidence type="ECO:0000313" key="1">
    <source>
        <dbReference type="EMBL" id="PVU88196.1"/>
    </source>
</evidence>
<organism evidence="1 2">
    <name type="scientific">Smittium simulii</name>
    <dbReference type="NCBI Taxonomy" id="133385"/>
    <lineage>
        <taxon>Eukaryota</taxon>
        <taxon>Fungi</taxon>
        <taxon>Fungi incertae sedis</taxon>
        <taxon>Zoopagomycota</taxon>
        <taxon>Kickxellomycotina</taxon>
        <taxon>Harpellomycetes</taxon>
        <taxon>Harpellales</taxon>
        <taxon>Legeriomycetaceae</taxon>
        <taxon>Smittium</taxon>
    </lineage>
</organism>
<accession>A0A2T9Y7A2</accession>
<evidence type="ECO:0000313" key="2">
    <source>
        <dbReference type="Proteomes" id="UP000245383"/>
    </source>
</evidence>
<dbReference type="OrthoDB" id="5544098at2759"/>
<dbReference type="Gene3D" id="2.60.40.640">
    <property type="match status" value="1"/>
</dbReference>
<evidence type="ECO:0008006" key="3">
    <source>
        <dbReference type="Google" id="ProtNLM"/>
    </source>
</evidence>
<dbReference type="SUPFAM" id="SSF81296">
    <property type="entry name" value="E set domains"/>
    <property type="match status" value="1"/>
</dbReference>
<dbReference type="EMBL" id="MBFR01000404">
    <property type="protein sequence ID" value="PVU88196.1"/>
    <property type="molecule type" value="Genomic_DNA"/>
</dbReference>